<proteinExistence type="predicted"/>
<sequence>MSARAGLITPQLAQLSHEQQQQQHDQQTTDTSPSPLPELRLDTDYTDKSSYHHHHAADSVADSLVTVPLSEDSNLPEAEEDVCMDGIHEPYYHEFSDLKMDDNRLSAQSALEGKMPVRLNPRRDSTSTLDAESYQSSSIADDRNVNWTELDKNEEETKSEVADEATALLIARLEQENNALAGNPKSALSTSAKGHLRKNSRPLSVDQIRNLIDDPRKRSSLRTSLHFSQLPTPQMTELEFWAALVSDYPLTAGRLPTLTTAKIRGGVPPPLRGVVWPSIAGAQDTELMAEFQRLSLETSPYEMMIGKDIGRSFPNVEMFRDPQGEGQKMLAKVLKCYSLYDTKIGYCQGLGFVVGPLLMHMSDAEAFCVLVRLMDHYDLRSCFLPTLSGLQLRTYQFQTLMQRHLPKLYAHLDALGVEPVYVSQWFLSFFGVTCPLPMLLRIYDVLLVEGACETLMRVALSLMQRNEAKLIACTEYSDVMQLLLSRSLWDTYAYNADDLVQDFVGLTALVTRESLASLEEKYNLSQKSGNDSVQFPALQTAATRFLGRLWAGSSISSTASIKPQSGAGVSLSTPSWGPIKDGTAMKRTPSKQSMASTLNSVESSMSDVSTAPTDYCNSGSDGSTRTSTGLNLHRRQNTITSSRNKDRDRDLNAQIEDLLMALTELQRAQAELAHDLQREREEREEDQKIGKKMLAYVKERPDGPECAEIIEQATERFVAPTSQEKKRTSIVQSKSQLQDEAAHWKEKHTVEATRCQELTRALDEKEAGMISLREELRETRARLQESYADKQRLEHAIKGLRQDQREMRNRDSIHGSVRSSVGTTGSGLRELKLGRTDSSLSQVSMHSAASPTATFSRRISSLGFPSLQPSSLSSSSSSSPLPPVIAEPPSATSTTFPPATQSTSAQPVAGAHAGQATSAATPAQLSNTNTSTTSVPAGSSQQSSSSSNREQDADALLAELVQSKTAEAIARQELEEVKAKLDGLRRLLNHDSSDSSNRSIRRARTPSPGGSVRSVQSHSPPPRISTASGASLLTADSKVPGRSGPLPRSVTTTAIGTQGGSRFFSGWGKKSADAK</sequence>
<dbReference type="PANTHER" id="PTHR47219">
    <property type="entry name" value="RAB GTPASE-ACTIVATING PROTEIN 1-LIKE"/>
    <property type="match status" value="1"/>
</dbReference>
<dbReference type="Gene3D" id="1.10.472.80">
    <property type="entry name" value="Ypt/Rab-GAP domain of gyp1p, domain 3"/>
    <property type="match status" value="1"/>
</dbReference>
<accession>A0A167XB17</accession>
<dbReference type="Pfam" id="PF00566">
    <property type="entry name" value="RabGAP-TBC"/>
    <property type="match status" value="1"/>
</dbReference>
<dbReference type="SUPFAM" id="SSF47923">
    <property type="entry name" value="Ypt/Rab-GAP domain of gyp1p"/>
    <property type="match status" value="2"/>
</dbReference>
<dbReference type="InterPro" id="IPR000195">
    <property type="entry name" value="Rab-GAP-TBC_dom"/>
</dbReference>
<evidence type="ECO:0000313" key="7">
    <source>
        <dbReference type="Proteomes" id="UP000242877"/>
    </source>
</evidence>
<dbReference type="FunFam" id="1.10.8.270:FF:000001">
    <property type="entry name" value="TBC1 domain family member 1"/>
    <property type="match status" value="1"/>
</dbReference>
<feature type="compositionally biased region" description="Polar residues" evidence="4">
    <location>
        <begin position="925"/>
        <end position="938"/>
    </location>
</feature>
<feature type="region of interest" description="Disordered" evidence="4">
    <location>
        <begin position="799"/>
        <end position="845"/>
    </location>
</feature>
<comment type="caution">
    <text evidence="6">The sequence shown here is derived from an EMBL/GenBank/DDBJ whole genome shotgun (WGS) entry which is preliminary data.</text>
</comment>
<dbReference type="FunFam" id="1.10.472.80:FF:000027">
    <property type="entry name" value="GTPase activating protein (Evi5)"/>
    <property type="match status" value="1"/>
</dbReference>
<feature type="compositionally biased region" description="Polar residues" evidence="4">
    <location>
        <begin position="126"/>
        <end position="137"/>
    </location>
</feature>
<feature type="compositionally biased region" description="Low complexity" evidence="4">
    <location>
        <begin position="618"/>
        <end position="629"/>
    </location>
</feature>
<dbReference type="GO" id="GO:0031267">
    <property type="term" value="F:small GTPase binding"/>
    <property type="evidence" value="ECO:0007669"/>
    <property type="project" value="TreeGrafter"/>
</dbReference>
<feature type="region of interest" description="Disordered" evidence="4">
    <location>
        <begin position="118"/>
        <end position="137"/>
    </location>
</feature>
<dbReference type="SMART" id="SM00164">
    <property type="entry name" value="TBC"/>
    <property type="match status" value="1"/>
</dbReference>
<dbReference type="Gene3D" id="1.10.8.270">
    <property type="entry name" value="putative rabgap domain of human tbc1 domain family member 14 like domains"/>
    <property type="match status" value="1"/>
</dbReference>
<dbReference type="PANTHER" id="PTHR47219:SF9">
    <property type="entry name" value="GTPASE ACTIVATING PROTEIN AND CENTROSOME-ASSOCIATED, ISOFORM B"/>
    <property type="match status" value="1"/>
</dbReference>
<feature type="compositionally biased region" description="Low complexity" evidence="4">
    <location>
        <begin position="864"/>
        <end position="879"/>
    </location>
</feature>
<gene>
    <name evidence="6" type="ORF">AAP_04207</name>
</gene>
<feature type="compositionally biased region" description="Low complexity" evidence="4">
    <location>
        <begin position="887"/>
        <end position="924"/>
    </location>
</feature>
<feature type="compositionally biased region" description="Polar residues" evidence="4">
    <location>
        <begin position="836"/>
        <end position="845"/>
    </location>
</feature>
<feature type="region of interest" description="Disordered" evidence="4">
    <location>
        <begin position="558"/>
        <end position="629"/>
    </location>
</feature>
<name>A0A167XB17_9EURO</name>
<keyword evidence="2 3" id="KW-0175">Coiled coil</keyword>
<evidence type="ECO:0000256" key="2">
    <source>
        <dbReference type="ARBA" id="ARBA00023054"/>
    </source>
</evidence>
<dbReference type="VEuPathDB" id="FungiDB:AAP_04207"/>
<feature type="coiled-coil region" evidence="3">
    <location>
        <begin position="648"/>
        <end position="685"/>
    </location>
</feature>
<feature type="compositionally biased region" description="Low complexity" evidence="4">
    <location>
        <begin position="11"/>
        <end position="32"/>
    </location>
</feature>
<evidence type="ECO:0000259" key="5">
    <source>
        <dbReference type="PROSITE" id="PS50086"/>
    </source>
</evidence>
<feature type="compositionally biased region" description="Low complexity" evidence="4">
    <location>
        <begin position="815"/>
        <end position="827"/>
    </location>
</feature>
<evidence type="ECO:0000256" key="3">
    <source>
        <dbReference type="SAM" id="Coils"/>
    </source>
</evidence>
<dbReference type="EMBL" id="AZGZ01000019">
    <property type="protein sequence ID" value="KZZ89856.1"/>
    <property type="molecule type" value="Genomic_DNA"/>
</dbReference>
<dbReference type="Gene3D" id="1.10.10.750">
    <property type="entry name" value="Ypt/Rab-GAP domain of gyp1p, domain 1"/>
    <property type="match status" value="1"/>
</dbReference>
<feature type="region of interest" description="Disordered" evidence="4">
    <location>
        <begin position="988"/>
        <end position="1075"/>
    </location>
</feature>
<feature type="compositionally biased region" description="Polar residues" evidence="4">
    <location>
        <begin position="590"/>
        <end position="617"/>
    </location>
</feature>
<organism evidence="6 7">
    <name type="scientific">Ascosphaera apis ARSEF 7405</name>
    <dbReference type="NCBI Taxonomy" id="392613"/>
    <lineage>
        <taxon>Eukaryota</taxon>
        <taxon>Fungi</taxon>
        <taxon>Dikarya</taxon>
        <taxon>Ascomycota</taxon>
        <taxon>Pezizomycotina</taxon>
        <taxon>Eurotiomycetes</taxon>
        <taxon>Eurotiomycetidae</taxon>
        <taxon>Onygenales</taxon>
        <taxon>Ascosphaeraceae</taxon>
        <taxon>Ascosphaera</taxon>
    </lineage>
</organism>
<dbReference type="InterPro" id="IPR035969">
    <property type="entry name" value="Rab-GAP_TBC_sf"/>
</dbReference>
<evidence type="ECO:0000313" key="6">
    <source>
        <dbReference type="EMBL" id="KZZ89856.1"/>
    </source>
</evidence>
<dbReference type="InterPro" id="IPR050302">
    <property type="entry name" value="Rab_GAP_TBC_domain"/>
</dbReference>
<protein>
    <submittedName>
        <fullName evidence="6">Rab-GAP/TBC domain protein</fullName>
    </submittedName>
</protein>
<dbReference type="FunFam" id="1.10.10.750:FF:000003">
    <property type="entry name" value="GTPase activating protein (Evi5)"/>
    <property type="match status" value="1"/>
</dbReference>
<evidence type="ECO:0000256" key="1">
    <source>
        <dbReference type="ARBA" id="ARBA00022468"/>
    </source>
</evidence>
<keyword evidence="7" id="KW-1185">Reference proteome</keyword>
<feature type="compositionally biased region" description="Basic and acidic residues" evidence="4">
    <location>
        <begin position="799"/>
        <end position="813"/>
    </location>
</feature>
<dbReference type="AlphaFoldDB" id="A0A167XB17"/>
<evidence type="ECO:0000256" key="4">
    <source>
        <dbReference type="SAM" id="MobiDB-lite"/>
    </source>
</evidence>
<dbReference type="GO" id="GO:0005096">
    <property type="term" value="F:GTPase activator activity"/>
    <property type="evidence" value="ECO:0007669"/>
    <property type="project" value="UniProtKB-KW"/>
</dbReference>
<feature type="domain" description="Rab-GAP TBC" evidence="5">
    <location>
        <begin position="266"/>
        <end position="450"/>
    </location>
</feature>
<reference evidence="6 7" key="1">
    <citation type="journal article" date="2016" name="Genome Biol. Evol.">
        <title>Divergent and convergent evolution of fungal pathogenicity.</title>
        <authorList>
            <person name="Shang Y."/>
            <person name="Xiao G."/>
            <person name="Zheng P."/>
            <person name="Cen K."/>
            <person name="Zhan S."/>
            <person name="Wang C."/>
        </authorList>
    </citation>
    <scope>NUCLEOTIDE SEQUENCE [LARGE SCALE GENOMIC DNA]</scope>
    <source>
        <strain evidence="6 7">ARSEF 7405</strain>
    </source>
</reference>
<dbReference type="OrthoDB" id="159449at2759"/>
<feature type="region of interest" description="Disordered" evidence="4">
    <location>
        <begin position="864"/>
        <end position="952"/>
    </location>
</feature>
<dbReference type="PROSITE" id="PS50086">
    <property type="entry name" value="TBC_RABGAP"/>
    <property type="match status" value="1"/>
</dbReference>
<feature type="region of interest" description="Disordered" evidence="4">
    <location>
        <begin position="1"/>
        <end position="42"/>
    </location>
</feature>
<keyword evidence="1" id="KW-0343">GTPase activation</keyword>
<dbReference type="Proteomes" id="UP000242877">
    <property type="component" value="Unassembled WGS sequence"/>
</dbReference>